<reference evidence="1 2" key="1">
    <citation type="submission" date="2012-05" db="EMBL/GenBank/DDBJ databases">
        <title>Recombination and specialization in a pathogen metapopulation.</title>
        <authorList>
            <person name="Gardiner A."/>
            <person name="Kemen E."/>
            <person name="Schultz-Larsen T."/>
            <person name="MacLean D."/>
            <person name="Van Oosterhout C."/>
            <person name="Jones J.D.G."/>
        </authorList>
    </citation>
    <scope>NUCLEOTIDE SEQUENCE [LARGE SCALE GENOMIC DNA]</scope>
    <source>
        <strain evidence="1 2">Ac Nc2</strain>
    </source>
</reference>
<name>A0A024GDS6_9STRA</name>
<protein>
    <submittedName>
        <fullName evidence="1">Uncharacterized protein</fullName>
    </submittedName>
</protein>
<gene>
    <name evidence="1" type="ORF">BN9_056680</name>
</gene>
<comment type="caution">
    <text evidence="1">The sequence shown here is derived from an EMBL/GenBank/DDBJ whole genome shotgun (WGS) entry which is preliminary data.</text>
</comment>
<dbReference type="Proteomes" id="UP000053237">
    <property type="component" value="Unassembled WGS sequence"/>
</dbReference>
<dbReference type="AlphaFoldDB" id="A0A024GDS6"/>
<proteinExistence type="predicted"/>
<accession>A0A024GDS6</accession>
<keyword evidence="2" id="KW-1185">Reference proteome</keyword>
<organism evidence="1 2">
    <name type="scientific">Albugo candida</name>
    <dbReference type="NCBI Taxonomy" id="65357"/>
    <lineage>
        <taxon>Eukaryota</taxon>
        <taxon>Sar</taxon>
        <taxon>Stramenopiles</taxon>
        <taxon>Oomycota</taxon>
        <taxon>Peronosporomycetes</taxon>
        <taxon>Albuginales</taxon>
        <taxon>Albuginaceae</taxon>
        <taxon>Albugo</taxon>
    </lineage>
</organism>
<dbReference type="InParanoid" id="A0A024GDS6"/>
<dbReference type="EMBL" id="CAIX01000080">
    <property type="protein sequence ID" value="CCI44844.1"/>
    <property type="molecule type" value="Genomic_DNA"/>
</dbReference>
<evidence type="ECO:0000313" key="2">
    <source>
        <dbReference type="Proteomes" id="UP000053237"/>
    </source>
</evidence>
<evidence type="ECO:0000313" key="1">
    <source>
        <dbReference type="EMBL" id="CCI44844.1"/>
    </source>
</evidence>
<sequence length="102" mass="12230">MILITIGGWYTNSINSTNNACSSRFRNRFRSRNTKFVESEFFFTIMIFYSVAFIKTNQRPQCTFIYGAWRLHYDSRDFYLVILFFYKPNRSLAFHQFMKAAG</sequence>